<dbReference type="InterPro" id="IPR006048">
    <property type="entry name" value="A-amylase/branching_C"/>
</dbReference>
<dbReference type="InterPro" id="IPR013783">
    <property type="entry name" value="Ig-like_fold"/>
</dbReference>
<accession>A0ABT1E9P8</accession>
<organism evidence="5 6">
    <name type="scientific">Aequitasia blattaphilus</name>
    <dbReference type="NCBI Taxonomy" id="2949332"/>
    <lineage>
        <taxon>Bacteria</taxon>
        <taxon>Bacillati</taxon>
        <taxon>Bacillota</taxon>
        <taxon>Clostridia</taxon>
        <taxon>Lachnospirales</taxon>
        <taxon>Lachnospiraceae</taxon>
        <taxon>Aequitasia</taxon>
    </lineage>
</organism>
<reference evidence="5 6" key="1">
    <citation type="journal article" date="2022" name="Genome Biol. Evol.">
        <title>Host diet, physiology and behaviors set the stage for Lachnospiraceae cladogenesis.</title>
        <authorList>
            <person name="Vera-Ponce De Leon A."/>
            <person name="Schneider M."/>
            <person name="Jahnes B.C."/>
            <person name="Sadowski V."/>
            <person name="Camuy-Velez L.A."/>
            <person name="Duan J."/>
            <person name="Sabree Z.L."/>
        </authorList>
    </citation>
    <scope>NUCLEOTIDE SEQUENCE [LARGE SCALE GENOMIC DNA]</scope>
    <source>
        <strain evidence="5 6">PAL113</strain>
    </source>
</reference>
<name>A0ABT1E9P8_9FIRM</name>
<dbReference type="CDD" id="cd02857">
    <property type="entry name" value="E_set_CDase_PDE_N"/>
    <property type="match status" value="1"/>
</dbReference>
<evidence type="ECO:0000256" key="2">
    <source>
        <dbReference type="ARBA" id="ARBA00022801"/>
    </source>
</evidence>
<dbReference type="PANTHER" id="PTHR10357:SF210">
    <property type="entry name" value="MALTODEXTRIN GLUCOSIDASE"/>
    <property type="match status" value="1"/>
</dbReference>
<gene>
    <name evidence="5" type="ORF">NK125_09125</name>
</gene>
<sequence length="679" mass="78737">MNKEALFCDGTSQYVLPAEPEKNQEVTFCFRSATGDEIQVYLVTNAVSYPMKKDRSDEVFDYYVTTHNVGEEIFRYHFFVEDEEEMVFYDQCGVSSKLIPEYAFEIYPGFSTPEWAKGAVMYQIFVDRFYNGDPTNDVQSYEYFYLGDYSKQITDWNKLPEATMGIREFYGGDIQGIIEKLDYLEDLGVEVLYLNPIFVSPSNHKYDIQDYEGVDPHYGKIVVDDYTLLGDGDTNNQDAKKYIVRTTNQENIDASNQLLATLVEELHKRGMRLILDGVFNHCGSFNKWLDRERIYEMNGNYPPGAYMDYESPYHDFFYFHEGEPNKWPKNGSYDGWWGHDTLPKLNFDESPGLEEKILSIGKKWIDPPFYVDGWRLDVAADLGGSKETNHDFWKKFRKVVKESNPEAIILAEHYGDPKEWLQGDEWDTIMNYDAFMEPVSWYLTGMEKHSEESRPELLGNSQHFINSIKYHMTRVPTPALYTAMNELSNHDHSRFLTRTNHVTGRAEKQKPFKAQKYVNYGVMRQGVVLQMTWIGAPTIYYGDEAGVFGFTDPDNRRTYPWGNENEGLISFHKEMIRIHKEETALRTGSLLPLYCEGQMISFGRFDKKSQIVVVINAGEKASSYTIPVWKCHVPLNGRMKRILYSYEEGYVVDEDEYLVENGEVSLNMGAYSAILLKPV</sequence>
<dbReference type="InterPro" id="IPR013780">
    <property type="entry name" value="Glyco_hydro_b"/>
</dbReference>
<dbReference type="PANTHER" id="PTHR10357">
    <property type="entry name" value="ALPHA-AMYLASE FAMILY MEMBER"/>
    <property type="match status" value="1"/>
</dbReference>
<dbReference type="CDD" id="cd11338">
    <property type="entry name" value="AmyAc_CMD"/>
    <property type="match status" value="1"/>
</dbReference>
<keyword evidence="2" id="KW-0378">Hydrolase</keyword>
<dbReference type="Proteomes" id="UP001523566">
    <property type="component" value="Unassembled WGS sequence"/>
</dbReference>
<dbReference type="InterPro" id="IPR004185">
    <property type="entry name" value="Glyco_hydro_13_lg-like_dom"/>
</dbReference>
<evidence type="ECO:0000313" key="5">
    <source>
        <dbReference type="EMBL" id="MCP1102574.1"/>
    </source>
</evidence>
<dbReference type="Pfam" id="PF02903">
    <property type="entry name" value="Alpha-amylase_N"/>
    <property type="match status" value="1"/>
</dbReference>
<feature type="domain" description="Glycosyl hydrolase family 13 catalytic" evidence="4">
    <location>
        <begin position="123"/>
        <end position="579"/>
    </location>
</feature>
<evidence type="ECO:0000256" key="3">
    <source>
        <dbReference type="ARBA" id="ARBA00023295"/>
    </source>
</evidence>
<dbReference type="EMBL" id="JAMZFW010000011">
    <property type="protein sequence ID" value="MCP1102574.1"/>
    <property type="molecule type" value="Genomic_DNA"/>
</dbReference>
<protein>
    <submittedName>
        <fullName evidence="5">Alpha-glycosidase</fullName>
    </submittedName>
</protein>
<dbReference type="Gene3D" id="3.20.20.80">
    <property type="entry name" value="Glycosidases"/>
    <property type="match status" value="1"/>
</dbReference>
<evidence type="ECO:0000313" key="6">
    <source>
        <dbReference type="Proteomes" id="UP001523566"/>
    </source>
</evidence>
<dbReference type="SUPFAM" id="SSF51011">
    <property type="entry name" value="Glycosyl hydrolase domain"/>
    <property type="match status" value="1"/>
</dbReference>
<comment type="similarity">
    <text evidence="1">Belongs to the glycosyl hydrolase 13 family.</text>
</comment>
<dbReference type="Gene3D" id="2.60.40.1180">
    <property type="entry name" value="Golgi alpha-mannosidase II"/>
    <property type="match status" value="1"/>
</dbReference>
<dbReference type="Gene3D" id="2.60.40.10">
    <property type="entry name" value="Immunoglobulins"/>
    <property type="match status" value="1"/>
</dbReference>
<dbReference type="SUPFAM" id="SSF51445">
    <property type="entry name" value="(Trans)glycosidases"/>
    <property type="match status" value="1"/>
</dbReference>
<dbReference type="Pfam" id="PF00128">
    <property type="entry name" value="Alpha-amylase"/>
    <property type="match status" value="2"/>
</dbReference>
<dbReference type="RefSeq" id="WP_262066359.1">
    <property type="nucleotide sequence ID" value="NZ_JAMXOD010000011.1"/>
</dbReference>
<dbReference type="InterPro" id="IPR014756">
    <property type="entry name" value="Ig_E-set"/>
</dbReference>
<evidence type="ECO:0000256" key="1">
    <source>
        <dbReference type="ARBA" id="ARBA00008061"/>
    </source>
</evidence>
<dbReference type="InterPro" id="IPR006047">
    <property type="entry name" value="GH13_cat_dom"/>
</dbReference>
<dbReference type="SUPFAM" id="SSF81296">
    <property type="entry name" value="E set domains"/>
    <property type="match status" value="1"/>
</dbReference>
<dbReference type="InterPro" id="IPR017853">
    <property type="entry name" value="GH"/>
</dbReference>
<evidence type="ECO:0000259" key="4">
    <source>
        <dbReference type="SMART" id="SM00642"/>
    </source>
</evidence>
<dbReference type="SMART" id="SM00642">
    <property type="entry name" value="Aamy"/>
    <property type="match status" value="1"/>
</dbReference>
<keyword evidence="3" id="KW-0326">Glycosidase</keyword>
<comment type="caution">
    <text evidence="5">The sequence shown here is derived from an EMBL/GenBank/DDBJ whole genome shotgun (WGS) entry which is preliminary data.</text>
</comment>
<keyword evidence="6" id="KW-1185">Reference proteome</keyword>
<dbReference type="Pfam" id="PF02806">
    <property type="entry name" value="Alpha-amylase_C"/>
    <property type="match status" value="1"/>
</dbReference>
<proteinExistence type="inferred from homology"/>